<comment type="caution">
    <text evidence="1">The sequence shown here is derived from an EMBL/GenBank/DDBJ whole genome shotgun (WGS) entry which is preliminary data.</text>
</comment>
<name>A0A7W9ZG22_NOVIT</name>
<organism evidence="1 2">
    <name type="scientific">Novispirillum itersonii</name>
    <name type="common">Aquaspirillum itersonii</name>
    <dbReference type="NCBI Taxonomy" id="189"/>
    <lineage>
        <taxon>Bacteria</taxon>
        <taxon>Pseudomonadati</taxon>
        <taxon>Pseudomonadota</taxon>
        <taxon>Alphaproteobacteria</taxon>
        <taxon>Rhodospirillales</taxon>
        <taxon>Novispirillaceae</taxon>
        <taxon>Novispirillum</taxon>
    </lineage>
</organism>
<dbReference type="Proteomes" id="UP000544872">
    <property type="component" value="Unassembled WGS sequence"/>
</dbReference>
<gene>
    <name evidence="1" type="ORF">FHS48_002277</name>
</gene>
<keyword evidence="2" id="KW-1185">Reference proteome</keyword>
<accession>A0A7W9ZG22</accession>
<proteinExistence type="predicted"/>
<evidence type="ECO:0000313" key="2">
    <source>
        <dbReference type="Proteomes" id="UP000544872"/>
    </source>
</evidence>
<protein>
    <submittedName>
        <fullName evidence="1">GGDEF domain-containing protein</fullName>
    </submittedName>
</protein>
<dbReference type="AlphaFoldDB" id="A0A7W9ZG22"/>
<dbReference type="RefSeq" id="WP_184263675.1">
    <property type="nucleotide sequence ID" value="NZ_JACIIX010000008.1"/>
</dbReference>
<sequence>MSSAELILDQALAAPTGGKSGVERLREELLSKTADVLHRMADRIYAADLIEPEVSALGPRFGLDNMLKTCLRHAESGGGVSIVPLHLYSLQELKLAFGTEWPRLSAKAMKVVEIVLRKRLGPADTFLRHADNAFVVYMGGEHAEQAPQRASRILGELRQNLLGPSTPQGKSFGIQLERVTFGDLLSKGISPEPAPVADTSLAVAVSAPQVELSVGEVAARLHKQLSFSFSPVWAPGQEMVTGYQALARRHTDYGIYRGKWVLNGGYEDPFSLGVDLRIIEAVAQQITRLKDLPTLPKLSLPLHNRSLLGRNRDRILQSLDNNVPRALRAGVVPEIVGILDAHPLTLLPDTIAELRALFGQVHVRILHGGLEAIAPHLGRADGIGIDMNELGRHGATASQRRLALKEFGAAVKALKVKVPQDRYVWDLHSAGEIKLATAEGFTIISGAAVGIEDAQPRAPFGLAADTIGLKKGGKS</sequence>
<reference evidence="1 2" key="1">
    <citation type="submission" date="2020-08" db="EMBL/GenBank/DDBJ databases">
        <title>Genomic Encyclopedia of Type Strains, Phase IV (KMG-IV): sequencing the most valuable type-strain genomes for metagenomic binning, comparative biology and taxonomic classification.</title>
        <authorList>
            <person name="Goeker M."/>
        </authorList>
    </citation>
    <scope>NUCLEOTIDE SEQUENCE [LARGE SCALE GENOMIC DNA]</scope>
    <source>
        <strain evidence="1 2">DSM 11590</strain>
    </source>
</reference>
<dbReference type="EMBL" id="JACIIX010000008">
    <property type="protein sequence ID" value="MBB6210847.1"/>
    <property type="molecule type" value="Genomic_DNA"/>
</dbReference>
<evidence type="ECO:0000313" key="1">
    <source>
        <dbReference type="EMBL" id="MBB6210847.1"/>
    </source>
</evidence>